<dbReference type="EMBL" id="JAEVHI010000001">
    <property type="protein sequence ID" value="KAG5303287.1"/>
    <property type="molecule type" value="Genomic_DNA"/>
</dbReference>
<evidence type="ECO:0000256" key="1">
    <source>
        <dbReference type="SAM" id="MobiDB-lite"/>
    </source>
</evidence>
<evidence type="ECO:0000313" key="2">
    <source>
        <dbReference type="EMBL" id="KAG5303287.1"/>
    </source>
</evidence>
<proteinExistence type="predicted"/>
<comment type="caution">
    <text evidence="2">The sequence shown here is derived from an EMBL/GenBank/DDBJ whole genome shotgun (WGS) entry which is preliminary data.</text>
</comment>
<dbReference type="VEuPathDB" id="FungiDB:I7I52_01237"/>
<name>A0A8H8D752_AJECA</name>
<dbReference type="AlphaFoldDB" id="A0A8H8D752"/>
<reference evidence="2 3" key="1">
    <citation type="submission" date="2021-01" db="EMBL/GenBank/DDBJ databases">
        <title>Chromosome-level genome assembly of a human fungal pathogen reveals clustering of transcriptionally co-regulated genes.</title>
        <authorList>
            <person name="Voorhies M."/>
            <person name="Cohen S."/>
            <person name="Shea T.P."/>
            <person name="Petrus S."/>
            <person name="Munoz J.F."/>
            <person name="Poplawski S."/>
            <person name="Goldman W.E."/>
            <person name="Michael T."/>
            <person name="Cuomo C.A."/>
            <person name="Sil A."/>
            <person name="Beyhan S."/>
        </authorList>
    </citation>
    <scope>NUCLEOTIDE SEQUENCE [LARGE SCALE GENOMIC DNA]</scope>
    <source>
        <strain evidence="2 3">G184AR</strain>
    </source>
</reference>
<evidence type="ECO:0000313" key="3">
    <source>
        <dbReference type="Proteomes" id="UP000670092"/>
    </source>
</evidence>
<accession>A0A8H8D752</accession>
<gene>
    <name evidence="2" type="ORF">I7I52_01237</name>
</gene>
<dbReference type="Proteomes" id="UP000670092">
    <property type="component" value="Unassembled WGS sequence"/>
</dbReference>
<sequence>MCSPFRPLRRSTCSRKTEMSSTLLPPKSTPPCPATPSPSMAMAKTKSSPSLYLESSTSWDLTLWLLSVNWQRAIRACRRGKVEKMPRRMMMTMMTRFQI</sequence>
<feature type="region of interest" description="Disordered" evidence="1">
    <location>
        <begin position="1"/>
        <end position="43"/>
    </location>
</feature>
<protein>
    <submittedName>
        <fullName evidence="2">Nascent polypeptide-associated complex subunit beta</fullName>
    </submittedName>
</protein>
<feature type="compositionally biased region" description="Pro residues" evidence="1">
    <location>
        <begin position="27"/>
        <end position="36"/>
    </location>
</feature>
<organism evidence="2 3">
    <name type="scientific">Ajellomyces capsulatus</name>
    <name type="common">Darling's disease fungus</name>
    <name type="synonym">Histoplasma capsulatum</name>
    <dbReference type="NCBI Taxonomy" id="5037"/>
    <lineage>
        <taxon>Eukaryota</taxon>
        <taxon>Fungi</taxon>
        <taxon>Dikarya</taxon>
        <taxon>Ascomycota</taxon>
        <taxon>Pezizomycotina</taxon>
        <taxon>Eurotiomycetes</taxon>
        <taxon>Eurotiomycetidae</taxon>
        <taxon>Onygenales</taxon>
        <taxon>Ajellomycetaceae</taxon>
        <taxon>Histoplasma</taxon>
    </lineage>
</organism>